<reference evidence="1" key="1">
    <citation type="submission" date="2024-02" db="EMBL/GenBank/DDBJ databases">
        <title>Metagenome Assembled Genome of Zalaria obscura JY119.</title>
        <authorList>
            <person name="Vighnesh L."/>
            <person name="Jagadeeshwari U."/>
            <person name="Venkata Ramana C."/>
            <person name="Sasikala C."/>
        </authorList>
    </citation>
    <scope>NUCLEOTIDE SEQUENCE</scope>
    <source>
        <strain evidence="1">JY119</strain>
    </source>
</reference>
<protein>
    <submittedName>
        <fullName evidence="1">Uncharacterized protein</fullName>
    </submittedName>
</protein>
<gene>
    <name evidence="1" type="ORF">M8818_006161</name>
</gene>
<evidence type="ECO:0000313" key="2">
    <source>
        <dbReference type="Proteomes" id="UP001320706"/>
    </source>
</evidence>
<evidence type="ECO:0000313" key="1">
    <source>
        <dbReference type="EMBL" id="KAK8200844.1"/>
    </source>
</evidence>
<sequence>MLSRFGRHLRVRAVLPFQKPTSSPLQHAMSTMRSSLSHEERTSLEPRSSAKEAVILSRIEQINVTIRLLRLTPVDPGHAIKFLPGQWLDVFIPSRPKAGGFTITSTPEDASPTNGDATSRTPYLELAVQRSDNPPAQWLWRPEGEILGQRLVVRAGGSFVWPPPVGVGVGTGGEEEVVVERLVLVAGGVGIKIMDAVARAQDSGVRFRMFLTGIEEEALASATGLPADVTVGRITERDLWNALGPVEGREKTVCYVCGPPQMTDGFVGVLKRQEGMDARRVLCEKWW</sequence>
<comment type="caution">
    <text evidence="1">The sequence shown here is derived from an EMBL/GenBank/DDBJ whole genome shotgun (WGS) entry which is preliminary data.</text>
</comment>
<keyword evidence="2" id="KW-1185">Reference proteome</keyword>
<dbReference type="Proteomes" id="UP001320706">
    <property type="component" value="Unassembled WGS sequence"/>
</dbReference>
<dbReference type="EMBL" id="JAMKPW020000038">
    <property type="protein sequence ID" value="KAK8200844.1"/>
    <property type="molecule type" value="Genomic_DNA"/>
</dbReference>
<accession>A0ACC3S837</accession>
<organism evidence="1 2">
    <name type="scientific">Zalaria obscura</name>
    <dbReference type="NCBI Taxonomy" id="2024903"/>
    <lineage>
        <taxon>Eukaryota</taxon>
        <taxon>Fungi</taxon>
        <taxon>Dikarya</taxon>
        <taxon>Ascomycota</taxon>
        <taxon>Pezizomycotina</taxon>
        <taxon>Dothideomycetes</taxon>
        <taxon>Dothideomycetidae</taxon>
        <taxon>Dothideales</taxon>
        <taxon>Zalariaceae</taxon>
        <taxon>Zalaria</taxon>
    </lineage>
</organism>
<proteinExistence type="predicted"/>
<name>A0ACC3S837_9PEZI</name>